<accession>A0ABS6AVQ3</accession>
<dbReference type="Gene3D" id="1.10.530.10">
    <property type="match status" value="1"/>
</dbReference>
<dbReference type="Pfam" id="PF00182">
    <property type="entry name" value="Glyco_hydro_19"/>
    <property type="match status" value="1"/>
</dbReference>
<gene>
    <name evidence="3" type="ORF">KO481_08795</name>
</gene>
<dbReference type="InterPro" id="IPR052354">
    <property type="entry name" value="Cell_Wall_Dynamics_Protein"/>
</dbReference>
<sequence length="477" mass="50393">MTPPRSVLENWRALEAADRVRAEFDRRIGDLEALSAAVRAECHRLDGDGWRGAAFEAVLATVEASHRHNRMLCDHAEGLRDAGVRALSDLHYTALALLDYVADAEADGCTVAQDWTVTAESAAGAEWAEVIGEALAAVERAEQRGRQAILAVGHELRHLAGAFGGDLGPRFSDPDVPGPTGDDSPEQTGHGLPEQSGDDSPARTHDDLPGWASDASRLAALNGRPGCAISNGTGADSSMLPAVGADAASNSELAVRDESSATEVAAAVDSVRTESAMELAAAQHFPLSGTDVAPTPGPGVSAEQLIAIMPDLPMDQAREYLPALNAAMQEGGITTPQRQAAFLAQLAHESCQLRYFQELGDDDYFHQYDPGRLNAAAGNTEPGDGPRYHGRGPIQLTGRANYRAAGQALGLDLEGDPEIAARPDVGFRIAQWYWISRGINALADAGDFAAVTRAINGGYNGMESREAFYRRALGVLG</sequence>
<dbReference type="InterPro" id="IPR023346">
    <property type="entry name" value="Lysozyme-like_dom_sf"/>
</dbReference>
<evidence type="ECO:0000313" key="3">
    <source>
        <dbReference type="EMBL" id="MBU3061620.1"/>
    </source>
</evidence>
<protein>
    <recommendedName>
        <fullName evidence="2">Glycoside hydrolase family 19 catalytic domain-containing protein</fullName>
    </recommendedName>
</protein>
<keyword evidence="4" id="KW-1185">Reference proteome</keyword>
<evidence type="ECO:0000256" key="1">
    <source>
        <dbReference type="SAM" id="MobiDB-lite"/>
    </source>
</evidence>
<proteinExistence type="predicted"/>
<dbReference type="EMBL" id="JAHKNI010000002">
    <property type="protein sequence ID" value="MBU3061620.1"/>
    <property type="molecule type" value="Genomic_DNA"/>
</dbReference>
<feature type="domain" description="Glycoside hydrolase family 19 catalytic" evidence="2">
    <location>
        <begin position="334"/>
        <end position="436"/>
    </location>
</feature>
<evidence type="ECO:0000259" key="2">
    <source>
        <dbReference type="Pfam" id="PF00182"/>
    </source>
</evidence>
<dbReference type="PANTHER" id="PTHR34408:SF1">
    <property type="entry name" value="GLYCOSYL HYDROLASE FAMILY 19 DOMAIN-CONTAINING PROTEIN HI_1415"/>
    <property type="match status" value="1"/>
</dbReference>
<dbReference type="CDD" id="cd00325">
    <property type="entry name" value="chitinase_GH19"/>
    <property type="match status" value="1"/>
</dbReference>
<dbReference type="RefSeq" id="WP_215916474.1">
    <property type="nucleotide sequence ID" value="NZ_JAHKNI010000002.1"/>
</dbReference>
<reference evidence="3 4" key="1">
    <citation type="submission" date="2021-06" db="EMBL/GenBank/DDBJ databases">
        <title>Actinomycetes sequencing.</title>
        <authorList>
            <person name="Shan Q."/>
        </authorList>
    </citation>
    <scope>NUCLEOTIDE SEQUENCE [LARGE SCALE GENOMIC DNA]</scope>
    <source>
        <strain evidence="3 4">NEAU-G5</strain>
    </source>
</reference>
<comment type="caution">
    <text evidence="3">The sequence shown here is derived from an EMBL/GenBank/DDBJ whole genome shotgun (WGS) entry which is preliminary data.</text>
</comment>
<dbReference type="PANTHER" id="PTHR34408">
    <property type="entry name" value="FAMILY PROTEIN, PUTATIVE-RELATED"/>
    <property type="match status" value="1"/>
</dbReference>
<evidence type="ECO:0000313" key="4">
    <source>
        <dbReference type="Proteomes" id="UP000733379"/>
    </source>
</evidence>
<organism evidence="3 4">
    <name type="scientific">Nocardia albiluteola</name>
    <dbReference type="NCBI Taxonomy" id="2842303"/>
    <lineage>
        <taxon>Bacteria</taxon>
        <taxon>Bacillati</taxon>
        <taxon>Actinomycetota</taxon>
        <taxon>Actinomycetes</taxon>
        <taxon>Mycobacteriales</taxon>
        <taxon>Nocardiaceae</taxon>
        <taxon>Nocardia</taxon>
    </lineage>
</organism>
<dbReference type="InterPro" id="IPR000726">
    <property type="entry name" value="Glyco_hydro_19_cat"/>
</dbReference>
<name>A0ABS6AVQ3_9NOCA</name>
<dbReference type="Proteomes" id="UP000733379">
    <property type="component" value="Unassembled WGS sequence"/>
</dbReference>
<feature type="region of interest" description="Disordered" evidence="1">
    <location>
        <begin position="164"/>
        <end position="211"/>
    </location>
</feature>
<dbReference type="SUPFAM" id="SSF53955">
    <property type="entry name" value="Lysozyme-like"/>
    <property type="match status" value="1"/>
</dbReference>